<organism evidence="1">
    <name type="scientific">Nematocida ausubeli (strain ATCC PRA-371 / ERTm2)</name>
    <name type="common">Nematode killer fungus</name>
    <dbReference type="NCBI Taxonomy" id="1913371"/>
    <lineage>
        <taxon>Eukaryota</taxon>
        <taxon>Fungi</taxon>
        <taxon>Fungi incertae sedis</taxon>
        <taxon>Microsporidia</taxon>
        <taxon>Nematocida</taxon>
    </lineage>
</organism>
<gene>
    <name evidence="1" type="ORF">NERG_02513</name>
</gene>
<sequence>MRDRIHIKRIFSKLFPESASCVILLYKHNITSNIWQDTHFLIFSLKITEKTVNKIINKINNKIIKKIDTFQKRIKIKTKTKTLSKVLTKRIKSVTLKYLIRKSPAHILSKVHRELLRLLDIGLYKDISCSNISHSICSKVSHSICSEVSNNICSNISHNVSCSEVSHNICSNISHNVSEGDSCGEVSHNICSNISHNVCSNTKCVSKCVENVTNNKCVSKYTNTFTTHDHSNSCTASHNNFTKNITTRDPLTNNLELYISIIKDISNIIEEKYPFVSYEKIKKYCMDRIVD</sequence>
<accession>H8ZFZ2</accession>
<reference evidence="1" key="1">
    <citation type="submission" date="2011-03" db="EMBL/GenBank/DDBJ databases">
        <title>The Genome Sequence of Nematocida sp1 strain ERTm2.</title>
        <authorList>
            <consortium name="The Broad Institute Genome Sequencing Platform"/>
            <consortium name="The Broad Institute Genome Sequencing Center for Infectious Disease"/>
            <person name="Cuomo C."/>
            <person name="Troemel E."/>
            <person name="Young S.K."/>
            <person name="Zeng Q."/>
            <person name="Gargeya S."/>
            <person name="Fitzgerald M."/>
            <person name="Haas B."/>
            <person name="Abouelleil A."/>
            <person name="Alvarado L."/>
            <person name="Arachchi H.M."/>
            <person name="Berlin A."/>
            <person name="Brown A."/>
            <person name="Chapman S.B."/>
            <person name="Chen Z."/>
            <person name="Dunbar C."/>
            <person name="Freedman E."/>
            <person name="Gearin G."/>
            <person name="Gellesch M."/>
            <person name="Goldberg J."/>
            <person name="Griggs A."/>
            <person name="Gujja S."/>
            <person name="Heilman E.R."/>
            <person name="Heiman D."/>
            <person name="Howarth C."/>
            <person name="Larson L."/>
            <person name="Lui A."/>
            <person name="MacDonald P.J.P."/>
            <person name="Mehta T."/>
            <person name="Montmayeur A."/>
            <person name="Murphy C."/>
            <person name="Neiman D."/>
            <person name="Pearson M."/>
            <person name="Priest M."/>
            <person name="Roberts A."/>
            <person name="Saif S."/>
            <person name="Shea T."/>
            <person name="Shenoy N."/>
            <person name="Sisk P."/>
            <person name="Stolte C."/>
            <person name="Sykes S."/>
            <person name="White J."/>
            <person name="Yandava C."/>
            <person name="Wortman J."/>
            <person name="Nusbaum C."/>
            <person name="Birren B."/>
        </authorList>
    </citation>
    <scope>NUCLEOTIDE SEQUENCE</scope>
    <source>
        <strain evidence="1">ERTm2</strain>
    </source>
</reference>
<proteinExistence type="predicted"/>
<protein>
    <submittedName>
        <fullName evidence="1">Uncharacterized protein</fullName>
    </submittedName>
</protein>
<dbReference type="Proteomes" id="UP000005622">
    <property type="component" value="Unassembled WGS sequence"/>
</dbReference>
<dbReference type="AlphaFoldDB" id="H8ZFZ2"/>
<evidence type="ECO:0000313" key="1">
    <source>
        <dbReference type="EMBL" id="EHY64436.1"/>
    </source>
</evidence>
<name>H8ZFZ2_NEMA1</name>
<dbReference type="EMBL" id="JH604642">
    <property type="protein sequence ID" value="EHY64436.1"/>
    <property type="molecule type" value="Genomic_DNA"/>
</dbReference>
<dbReference type="HOGENOM" id="CLU_956746_0_0_1"/>